<evidence type="ECO:0000256" key="2">
    <source>
        <dbReference type="ARBA" id="ARBA00022490"/>
    </source>
</evidence>
<dbReference type="InterPro" id="IPR044457">
    <property type="entry name" value="ADAR1_DSRM_3"/>
</dbReference>
<protein>
    <submittedName>
        <fullName evidence="11">Adenosine deaminase RNA specific</fullName>
    </submittedName>
</protein>
<accession>A0A3Q4GC51</accession>
<dbReference type="SUPFAM" id="SSF46785">
    <property type="entry name" value="Winged helix' DNA-binding domain"/>
    <property type="match status" value="1"/>
</dbReference>
<sequence length="899" mass="98172">KTESKYLHKEQIFKYLLQSREATALNIAKNIGLKTAKQVNSTLYALEKQGEVVRNVEVNPPTWELSTHRRERMERSLKAAQSNPAVLVKMEVEEEEVSAIFSPSPLPPLPGLEVLTGGWIPDQILSEPLSSASCKSENANEGQWSTDDIPEFLNKTNAMGTVAVSVAAPPPQNLWAKLQEVRLKNPVSGLMEYAQYLGQNCEFLLLDQSGPSHDPRFRMQVMLNGRLFPVAEASSKKVAKKDAAAATLRILVKEMQGGTYTSVSSFLICENTTPYGPRQPLSRSLPGGKNPVSVLMEYSQRSGKPIEFINTGQAGPPHDPRFMYRVKVGESLFAEASAPNKKAARQLAAEEAVKELMADGKLQLNKVGSDESFSGATCPSLPPLTADELRAAHEAGVGDLINHLNNNAVSGLLEYARARGFAAEIRLVGQSGPPHDPKFTYQAKLGGRWFPPVCASNKKQGKQEAADAALRVLIGEAERAARTGELTPAELPVSGSTLHDQIAMLSHQRFNALTTRIQHCLLGRKILATIIMRRGEGLGTVVSLGTGNRCVKGEELSLKGETVNDCHAEIISRRGFIRFLYSELLKHYEGADDSIFEPAENNKLRIKSDITFHLYISTAPCGDGALFDKSCSEAGDEAQGHQPLFENAKQGKLRTKVENGEGTIPVESSAIVPTWDGIQHGERLRTMSCSDKILRWNVIGLQGALLTHFLDPIYLKSITLGYLYSHGHLTRAVCCRLARDGEAFTQSLPAPFKLNHPEVGRVSVYDSTRHTGKTKESSVNWSFPDQHSVEVLDGTKGKVDGTKLAVSRVSKSNLFHLFRSLCQRSGRTDLLSLPSYAQAKMSAVSFQQAKQQFFQALSAHGYGAWIGKPLEEKSFEAGEGNRNNGAPVGNSNNVGAVEA</sequence>
<evidence type="ECO:0000313" key="11">
    <source>
        <dbReference type="Ensembl" id="ENSNBRP00000006116.1"/>
    </source>
</evidence>
<dbReference type="PANTHER" id="PTHR10910">
    <property type="entry name" value="EUKARYOTE SPECIFIC DSRNA BINDING PROTEIN"/>
    <property type="match status" value="1"/>
</dbReference>
<feature type="region of interest" description="Disordered" evidence="7">
    <location>
        <begin position="876"/>
        <end position="899"/>
    </location>
</feature>
<dbReference type="SMART" id="SM00358">
    <property type="entry name" value="DSRM"/>
    <property type="match status" value="3"/>
</dbReference>
<dbReference type="AlphaFoldDB" id="A0A3Q4GC51"/>
<feature type="domain" description="DRBM" evidence="8">
    <location>
        <begin position="407"/>
        <end position="475"/>
    </location>
</feature>
<evidence type="ECO:0000259" key="10">
    <source>
        <dbReference type="PROSITE" id="PS50141"/>
    </source>
</evidence>
<comment type="subcellular location">
    <subcellularLocation>
        <location evidence="1">Cytoplasm</location>
    </subcellularLocation>
</comment>
<dbReference type="InterPro" id="IPR044456">
    <property type="entry name" value="ADAR1_DSRM_1"/>
</dbReference>
<dbReference type="PROSITE" id="PS50137">
    <property type="entry name" value="DS_RBD"/>
    <property type="match status" value="3"/>
</dbReference>
<dbReference type="Bgee" id="ENSNBRG00000004510">
    <property type="expression patterns" value="Expressed in testis and 7 other cell types or tissues"/>
</dbReference>
<dbReference type="PROSITE" id="PS50141">
    <property type="entry name" value="A_DEAMIN_EDITASE"/>
    <property type="match status" value="1"/>
</dbReference>
<reference evidence="11" key="2">
    <citation type="submission" date="2025-09" db="UniProtKB">
        <authorList>
            <consortium name="Ensembl"/>
        </authorList>
    </citation>
    <scope>IDENTIFICATION</scope>
</reference>
<dbReference type="Proteomes" id="UP000261580">
    <property type="component" value="Unassembled WGS sequence"/>
</dbReference>
<dbReference type="SMART" id="SM00550">
    <property type="entry name" value="Zalpha"/>
    <property type="match status" value="1"/>
</dbReference>
<dbReference type="GO" id="GO:0005737">
    <property type="term" value="C:cytoplasm"/>
    <property type="evidence" value="ECO:0007669"/>
    <property type="project" value="UniProtKB-SubCell"/>
</dbReference>
<dbReference type="GO" id="GO:0006382">
    <property type="term" value="P:adenosine to inosine editing"/>
    <property type="evidence" value="ECO:0007669"/>
    <property type="project" value="TreeGrafter"/>
</dbReference>
<dbReference type="PROSITE" id="PS50139">
    <property type="entry name" value="Z_BINDING"/>
    <property type="match status" value="1"/>
</dbReference>
<feature type="domain" description="DRBM" evidence="8">
    <location>
        <begin position="185"/>
        <end position="253"/>
    </location>
</feature>
<organism evidence="11 12">
    <name type="scientific">Neolamprologus brichardi</name>
    <name type="common">Fairy cichlid</name>
    <name type="synonym">Lamprologus brichardi</name>
    <dbReference type="NCBI Taxonomy" id="32507"/>
    <lineage>
        <taxon>Eukaryota</taxon>
        <taxon>Metazoa</taxon>
        <taxon>Chordata</taxon>
        <taxon>Craniata</taxon>
        <taxon>Vertebrata</taxon>
        <taxon>Euteleostomi</taxon>
        <taxon>Actinopterygii</taxon>
        <taxon>Neopterygii</taxon>
        <taxon>Teleostei</taxon>
        <taxon>Neoteleostei</taxon>
        <taxon>Acanthomorphata</taxon>
        <taxon>Ovalentaria</taxon>
        <taxon>Cichlomorphae</taxon>
        <taxon>Cichliformes</taxon>
        <taxon>Cichlidae</taxon>
        <taxon>African cichlids</taxon>
        <taxon>Pseudocrenilabrinae</taxon>
        <taxon>Lamprologini</taxon>
        <taxon>Neolamprologus</taxon>
    </lineage>
</organism>
<dbReference type="GO" id="GO:0031047">
    <property type="term" value="P:regulatory ncRNA-mediated gene silencing"/>
    <property type="evidence" value="ECO:0007669"/>
    <property type="project" value="UniProtKB-KW"/>
</dbReference>
<proteinExistence type="predicted"/>
<evidence type="ECO:0000256" key="5">
    <source>
        <dbReference type="ARBA" id="ARBA00023158"/>
    </source>
</evidence>
<dbReference type="GO" id="GO:0008251">
    <property type="term" value="F:tRNA-specific adenosine deaminase activity"/>
    <property type="evidence" value="ECO:0007669"/>
    <property type="project" value="TreeGrafter"/>
</dbReference>
<keyword evidence="3" id="KW-0677">Repeat</keyword>
<dbReference type="Pfam" id="PF00035">
    <property type="entry name" value="dsrm"/>
    <property type="match status" value="3"/>
</dbReference>
<evidence type="ECO:0000256" key="3">
    <source>
        <dbReference type="ARBA" id="ARBA00022737"/>
    </source>
</evidence>
<reference evidence="11" key="1">
    <citation type="submission" date="2025-08" db="UniProtKB">
        <authorList>
            <consortium name="Ensembl"/>
        </authorList>
    </citation>
    <scope>IDENTIFICATION</scope>
</reference>
<dbReference type="InterPro" id="IPR002466">
    <property type="entry name" value="A_deamin"/>
</dbReference>
<dbReference type="InterPro" id="IPR014720">
    <property type="entry name" value="dsRBD_dom"/>
</dbReference>
<dbReference type="GO" id="GO:0006396">
    <property type="term" value="P:RNA processing"/>
    <property type="evidence" value="ECO:0007669"/>
    <property type="project" value="InterPro"/>
</dbReference>
<dbReference type="GO" id="GO:0005730">
    <property type="term" value="C:nucleolus"/>
    <property type="evidence" value="ECO:0007669"/>
    <property type="project" value="TreeGrafter"/>
</dbReference>
<dbReference type="Pfam" id="PF02295">
    <property type="entry name" value="z-alpha"/>
    <property type="match status" value="1"/>
</dbReference>
<dbReference type="GO" id="GO:0003725">
    <property type="term" value="F:double-stranded RNA binding"/>
    <property type="evidence" value="ECO:0007669"/>
    <property type="project" value="TreeGrafter"/>
</dbReference>
<dbReference type="InterPro" id="IPR036388">
    <property type="entry name" value="WH-like_DNA-bd_sf"/>
</dbReference>
<keyword evidence="2" id="KW-0963">Cytoplasm</keyword>
<evidence type="ECO:0000256" key="1">
    <source>
        <dbReference type="ARBA" id="ARBA00004496"/>
    </source>
</evidence>
<dbReference type="CDD" id="cd19913">
    <property type="entry name" value="DSRM_DRADA_rpt1"/>
    <property type="match status" value="1"/>
</dbReference>
<evidence type="ECO:0000256" key="4">
    <source>
        <dbReference type="ARBA" id="ARBA00022884"/>
    </source>
</evidence>
<name>A0A3Q4GC51_NEOBR</name>
<keyword evidence="12" id="KW-1185">Reference proteome</keyword>
<evidence type="ECO:0000256" key="7">
    <source>
        <dbReference type="SAM" id="MobiDB-lite"/>
    </source>
</evidence>
<dbReference type="FunFam" id="3.30.160.20:FF:000005">
    <property type="entry name" value="Putative double-stranded RNA-specific adenosine deaminase"/>
    <property type="match status" value="3"/>
</dbReference>
<dbReference type="Ensembl" id="ENSNBRT00000006300.1">
    <property type="protein sequence ID" value="ENSNBRP00000006116.1"/>
    <property type="gene ID" value="ENSNBRG00000004510.1"/>
</dbReference>
<evidence type="ECO:0000313" key="12">
    <source>
        <dbReference type="Proteomes" id="UP000261580"/>
    </source>
</evidence>
<dbReference type="PANTHER" id="PTHR10910:SF107">
    <property type="entry name" value="DOUBLE-STRANDED RNA-SPECIFIC ADENOSINE DEAMINASE"/>
    <property type="match status" value="1"/>
</dbReference>
<dbReference type="SMART" id="SM00552">
    <property type="entry name" value="ADEAMc"/>
    <property type="match status" value="1"/>
</dbReference>
<evidence type="ECO:0000256" key="6">
    <source>
        <dbReference type="PROSITE-ProRule" id="PRU00266"/>
    </source>
</evidence>
<dbReference type="InterPro" id="IPR036390">
    <property type="entry name" value="WH_DNA-bd_sf"/>
</dbReference>
<feature type="compositionally biased region" description="Polar residues" evidence="7">
    <location>
        <begin position="881"/>
        <end position="899"/>
    </location>
</feature>
<dbReference type="SUPFAM" id="SSF54768">
    <property type="entry name" value="dsRNA-binding domain-like"/>
    <property type="match status" value="3"/>
</dbReference>
<keyword evidence="5" id="KW-0943">RNA-mediated gene silencing</keyword>
<feature type="domain" description="A to I editase" evidence="10">
    <location>
        <begin position="543"/>
        <end position="875"/>
    </location>
</feature>
<feature type="domain" description="Z-binding" evidence="9">
    <location>
        <begin position="2"/>
        <end position="67"/>
    </location>
</feature>
<dbReference type="OMA" id="ERMQMKR"/>
<dbReference type="Gene3D" id="1.10.10.10">
    <property type="entry name" value="Winged helix-like DNA-binding domain superfamily/Winged helix DNA-binding domain"/>
    <property type="match status" value="1"/>
</dbReference>
<dbReference type="CDD" id="cd19915">
    <property type="entry name" value="DSRM_DRADA_rpt3"/>
    <property type="match status" value="1"/>
</dbReference>
<dbReference type="InterPro" id="IPR042371">
    <property type="entry name" value="Z_dom"/>
</dbReference>
<dbReference type="Pfam" id="PF02137">
    <property type="entry name" value="A_deamin"/>
    <property type="match status" value="1"/>
</dbReference>
<feature type="domain" description="DRBM" evidence="8">
    <location>
        <begin position="290"/>
        <end position="358"/>
    </location>
</feature>
<evidence type="ECO:0000259" key="8">
    <source>
        <dbReference type="PROSITE" id="PS50137"/>
    </source>
</evidence>
<dbReference type="Gene3D" id="3.30.160.20">
    <property type="match status" value="3"/>
</dbReference>
<dbReference type="GeneTree" id="ENSGT00940000157243"/>
<evidence type="ECO:0000259" key="9">
    <source>
        <dbReference type="PROSITE" id="PS50139"/>
    </source>
</evidence>
<dbReference type="GO" id="GO:0003726">
    <property type="term" value="F:double-stranded RNA adenosine deaminase activity"/>
    <property type="evidence" value="ECO:0007669"/>
    <property type="project" value="InterPro"/>
</dbReference>
<keyword evidence="4 6" id="KW-0694">RNA-binding</keyword>